<protein>
    <submittedName>
        <fullName evidence="1">Uncharacterized protein</fullName>
    </submittedName>
</protein>
<dbReference type="AlphaFoldDB" id="A0A645GVD7"/>
<evidence type="ECO:0000313" key="1">
    <source>
        <dbReference type="EMBL" id="MPN30300.1"/>
    </source>
</evidence>
<proteinExistence type="predicted"/>
<comment type="caution">
    <text evidence="1">The sequence shown here is derived from an EMBL/GenBank/DDBJ whole genome shotgun (WGS) entry which is preliminary data.</text>
</comment>
<sequence length="210" mass="23043">MGVGLMENAFDKTYKIAFLPGEQIPAEEPKLLLEAKAAMGKIFLEGCDVLVLQKIGKNYSGGGMDTNVVGRSRLPIGIKSERMAIFELSAESHGNATGMGRADVATKKFLSQLSFDATYPNAITDHDSSTYKIPLIVDNEQEAMQTAMAICLNIDYENPRIIILKNSLEIEDILISEALIPEAKTRQELTIVSQPFDLEFDEAGDLKTII</sequence>
<dbReference type="EMBL" id="VSSQ01081362">
    <property type="protein sequence ID" value="MPN30300.1"/>
    <property type="molecule type" value="Genomic_DNA"/>
</dbReference>
<reference evidence="1" key="1">
    <citation type="submission" date="2019-08" db="EMBL/GenBank/DDBJ databases">
        <authorList>
            <person name="Kucharzyk K."/>
            <person name="Murdoch R.W."/>
            <person name="Higgins S."/>
            <person name="Loffler F."/>
        </authorList>
    </citation>
    <scope>NUCLEOTIDE SEQUENCE</scope>
</reference>
<organism evidence="1">
    <name type="scientific">bioreactor metagenome</name>
    <dbReference type="NCBI Taxonomy" id="1076179"/>
    <lineage>
        <taxon>unclassified sequences</taxon>
        <taxon>metagenomes</taxon>
        <taxon>ecological metagenomes</taxon>
    </lineage>
</organism>
<gene>
    <name evidence="1" type="ORF">SDC9_177763</name>
</gene>
<name>A0A645GVD7_9ZZZZ</name>
<accession>A0A645GVD7</accession>